<dbReference type="NCBIfam" id="NF045677">
    <property type="entry name" value="FeRespRegIrr"/>
    <property type="match status" value="1"/>
</dbReference>
<protein>
    <recommendedName>
        <fullName evidence="3">Ferric uptake regulation protein</fullName>
    </recommendedName>
</protein>
<evidence type="ECO:0000256" key="6">
    <source>
        <dbReference type="ARBA" id="ARBA00022723"/>
    </source>
</evidence>
<dbReference type="Pfam" id="PF01475">
    <property type="entry name" value="FUR"/>
    <property type="match status" value="1"/>
</dbReference>
<dbReference type="InterPro" id="IPR002481">
    <property type="entry name" value="FUR"/>
</dbReference>
<keyword evidence="10" id="KW-0804">Transcription</keyword>
<evidence type="ECO:0000256" key="11">
    <source>
        <dbReference type="PIRSR" id="PIRSR602481-2"/>
    </source>
</evidence>
<evidence type="ECO:0000313" key="13">
    <source>
        <dbReference type="EMBL" id="KPQ11998.1"/>
    </source>
</evidence>
<dbReference type="EMBL" id="LJSX01000004">
    <property type="protein sequence ID" value="KPQ11998.1"/>
    <property type="molecule type" value="Genomic_DNA"/>
</dbReference>
<keyword evidence="9" id="KW-0238">DNA-binding</keyword>
<feature type="compositionally biased region" description="Polar residues" evidence="12">
    <location>
        <begin position="31"/>
        <end position="42"/>
    </location>
</feature>
<dbReference type="GO" id="GO:0005737">
    <property type="term" value="C:cytoplasm"/>
    <property type="evidence" value="ECO:0007669"/>
    <property type="project" value="UniProtKB-SubCell"/>
</dbReference>
<evidence type="ECO:0000256" key="3">
    <source>
        <dbReference type="ARBA" id="ARBA00020910"/>
    </source>
</evidence>
<keyword evidence="11" id="KW-0408">Iron</keyword>
<gene>
    <name evidence="13" type="primary">irr</name>
    <name evidence="13" type="ORF">HLUCCO17_04160</name>
</gene>
<dbReference type="NCBIfam" id="NF045678">
    <property type="entry name" value="TransRegIrrA"/>
    <property type="match status" value="1"/>
</dbReference>
<dbReference type="PANTHER" id="PTHR33202:SF7">
    <property type="entry name" value="FERRIC UPTAKE REGULATION PROTEIN"/>
    <property type="match status" value="1"/>
</dbReference>
<dbReference type="Proteomes" id="UP000050497">
    <property type="component" value="Unassembled WGS sequence"/>
</dbReference>
<dbReference type="FunFam" id="1.10.10.10:FF:000007">
    <property type="entry name" value="Ferric uptake regulation protein"/>
    <property type="match status" value="1"/>
</dbReference>
<evidence type="ECO:0000256" key="12">
    <source>
        <dbReference type="SAM" id="MobiDB-lite"/>
    </source>
</evidence>
<dbReference type="PANTHER" id="PTHR33202">
    <property type="entry name" value="ZINC UPTAKE REGULATION PROTEIN"/>
    <property type="match status" value="1"/>
</dbReference>
<evidence type="ECO:0000256" key="1">
    <source>
        <dbReference type="ARBA" id="ARBA00004496"/>
    </source>
</evidence>
<evidence type="ECO:0000256" key="8">
    <source>
        <dbReference type="ARBA" id="ARBA00023015"/>
    </source>
</evidence>
<dbReference type="Gene3D" id="1.10.10.10">
    <property type="entry name" value="Winged helix-like DNA-binding domain superfamily/Winged helix DNA-binding domain"/>
    <property type="match status" value="1"/>
</dbReference>
<evidence type="ECO:0000313" key="14">
    <source>
        <dbReference type="Proteomes" id="UP000050497"/>
    </source>
</evidence>
<dbReference type="SUPFAM" id="SSF46785">
    <property type="entry name" value="Winged helix' DNA-binding domain"/>
    <property type="match status" value="1"/>
</dbReference>
<evidence type="ECO:0000256" key="5">
    <source>
        <dbReference type="ARBA" id="ARBA00022491"/>
    </source>
</evidence>
<evidence type="ECO:0000256" key="10">
    <source>
        <dbReference type="ARBA" id="ARBA00023163"/>
    </source>
</evidence>
<accession>A0A0P7X9V5</accession>
<keyword evidence="7" id="KW-0862">Zinc</keyword>
<proteinExistence type="inferred from homology"/>
<dbReference type="GO" id="GO:1900376">
    <property type="term" value="P:regulation of secondary metabolite biosynthetic process"/>
    <property type="evidence" value="ECO:0007669"/>
    <property type="project" value="TreeGrafter"/>
</dbReference>
<comment type="subcellular location">
    <subcellularLocation>
        <location evidence="1">Cytoplasm</location>
    </subcellularLocation>
</comment>
<feature type="binding site" evidence="11">
    <location>
        <position position="138"/>
    </location>
    <ligand>
        <name>Fe cation</name>
        <dbReference type="ChEBI" id="CHEBI:24875"/>
    </ligand>
</feature>
<evidence type="ECO:0000256" key="2">
    <source>
        <dbReference type="ARBA" id="ARBA00007957"/>
    </source>
</evidence>
<organism evidence="13 14">
    <name type="scientific">Saliniramus fredricksonii</name>
    <dbReference type="NCBI Taxonomy" id="1653334"/>
    <lineage>
        <taxon>Bacteria</taxon>
        <taxon>Pseudomonadati</taxon>
        <taxon>Pseudomonadota</taxon>
        <taxon>Alphaproteobacteria</taxon>
        <taxon>Hyphomicrobiales</taxon>
        <taxon>Salinarimonadaceae</taxon>
        <taxon>Saliniramus</taxon>
    </lineage>
</organism>
<name>A0A0P7X9V5_9HYPH</name>
<evidence type="ECO:0000256" key="7">
    <source>
        <dbReference type="ARBA" id="ARBA00022833"/>
    </source>
</evidence>
<dbReference type="AlphaFoldDB" id="A0A0P7X9V5"/>
<dbReference type="InterPro" id="IPR036390">
    <property type="entry name" value="WH_DNA-bd_sf"/>
</dbReference>
<comment type="cofactor">
    <cofactor evidence="11">
        <name>Mn(2+)</name>
        <dbReference type="ChEBI" id="CHEBI:29035"/>
    </cofactor>
    <cofactor evidence="11">
        <name>Fe(2+)</name>
        <dbReference type="ChEBI" id="CHEBI:29033"/>
    </cofactor>
    <text evidence="11">Binds 1 Mn(2+) or Fe(2+) ion per subunit.</text>
</comment>
<reference evidence="13 14" key="1">
    <citation type="submission" date="2015-09" db="EMBL/GenBank/DDBJ databases">
        <title>Identification and resolution of microdiversity through metagenomic sequencing of parallel consortia.</title>
        <authorList>
            <person name="Nelson W.C."/>
            <person name="Romine M.F."/>
            <person name="Lindemann S.R."/>
        </authorList>
    </citation>
    <scope>NUCLEOTIDE SEQUENCE [LARGE SCALE GENOMIC DNA]</scope>
    <source>
        <strain evidence="13">HL-109</strain>
    </source>
</reference>
<dbReference type="PATRIC" id="fig|1653334.4.peg.1519"/>
<evidence type="ECO:0000256" key="9">
    <source>
        <dbReference type="ARBA" id="ARBA00023125"/>
    </source>
</evidence>
<dbReference type="GO" id="GO:0003700">
    <property type="term" value="F:DNA-binding transcription factor activity"/>
    <property type="evidence" value="ECO:0007669"/>
    <property type="project" value="InterPro"/>
</dbReference>
<keyword evidence="5" id="KW-0678">Repressor</keyword>
<keyword evidence="4" id="KW-0963">Cytoplasm</keyword>
<dbReference type="STRING" id="1653334.GA0071312_2451"/>
<dbReference type="GO" id="GO:0045892">
    <property type="term" value="P:negative regulation of DNA-templated transcription"/>
    <property type="evidence" value="ECO:0007669"/>
    <property type="project" value="TreeGrafter"/>
</dbReference>
<keyword evidence="8" id="KW-0805">Transcription regulation</keyword>
<sequence>MRKPYRHGKDCSSEEAGVMDHIASTEKRSTQPDTQGQITTAPQPAGRSGCPLSELRDKLRRVGLRPTRQRVSLGWLLFGKGDRHITAEILYDEAARARVPVSLATVYNTLHQFTEAGLLRQLAVDGSKTYFDTNPTEHHHFFVEDDEALMDVPAADVTVVDLPEAPAGFEIARVDVVVRLRRKDDHG</sequence>
<dbReference type="InterPro" id="IPR036388">
    <property type="entry name" value="WH-like_DNA-bd_sf"/>
</dbReference>
<evidence type="ECO:0000256" key="4">
    <source>
        <dbReference type="ARBA" id="ARBA00022490"/>
    </source>
</evidence>
<keyword evidence="6 11" id="KW-0479">Metal-binding</keyword>
<dbReference type="GO" id="GO:0008270">
    <property type="term" value="F:zinc ion binding"/>
    <property type="evidence" value="ECO:0007669"/>
    <property type="project" value="TreeGrafter"/>
</dbReference>
<comment type="caution">
    <text evidence="13">The sequence shown here is derived from an EMBL/GenBank/DDBJ whole genome shotgun (WGS) entry which is preliminary data.</text>
</comment>
<dbReference type="GO" id="GO:0000976">
    <property type="term" value="F:transcription cis-regulatory region binding"/>
    <property type="evidence" value="ECO:0007669"/>
    <property type="project" value="TreeGrafter"/>
</dbReference>
<feature type="region of interest" description="Disordered" evidence="12">
    <location>
        <begin position="1"/>
        <end position="52"/>
    </location>
</feature>
<comment type="similarity">
    <text evidence="2">Belongs to the Fur family.</text>
</comment>
<dbReference type="CDD" id="cd07153">
    <property type="entry name" value="Fur_like"/>
    <property type="match status" value="1"/>
</dbReference>